<proteinExistence type="inferred from homology"/>
<evidence type="ECO:0000256" key="4">
    <source>
        <dbReference type="ARBA" id="ARBA00022618"/>
    </source>
</evidence>
<accession>E4X3G5</accession>
<evidence type="ECO:0000259" key="12">
    <source>
        <dbReference type="PROSITE" id="PS51230"/>
    </source>
</evidence>
<keyword evidence="8" id="KW-0131">Cell cycle</keyword>
<evidence type="ECO:0000256" key="3">
    <source>
        <dbReference type="ARBA" id="ARBA00022490"/>
    </source>
</evidence>
<keyword evidence="5 9" id="KW-0493">Microtubule</keyword>
<evidence type="ECO:0000256" key="9">
    <source>
        <dbReference type="PROSITE-ProRule" id="PRU00576"/>
    </source>
</evidence>
<name>E4X3G5_OIKDI</name>
<keyword evidence="14" id="KW-1185">Reference proteome</keyword>
<dbReference type="Gene3D" id="1.20.5.1430">
    <property type="match status" value="1"/>
</dbReference>
<dbReference type="Proteomes" id="UP000001307">
    <property type="component" value="Unassembled WGS sequence"/>
</dbReference>
<dbReference type="InterPro" id="IPR036133">
    <property type="entry name" value="EB1_C_sf"/>
</dbReference>
<keyword evidence="6" id="KW-0498">Mitosis</keyword>
<keyword evidence="3" id="KW-0963">Cytoplasm</keyword>
<dbReference type="OrthoDB" id="2119228at2759"/>
<protein>
    <recommendedName>
        <fullName evidence="15">Microtubule-associated protein RP/EB family member 1</fullName>
    </recommendedName>
</protein>
<dbReference type="GO" id="GO:0008017">
    <property type="term" value="F:microtubule binding"/>
    <property type="evidence" value="ECO:0007669"/>
    <property type="project" value="InterPro"/>
</dbReference>
<comment type="subcellular location">
    <subcellularLocation>
        <location evidence="1">Cytoplasm</location>
        <location evidence="1">Cytoskeleton</location>
    </subcellularLocation>
</comment>
<dbReference type="InterPro" id="IPR001715">
    <property type="entry name" value="CH_dom"/>
</dbReference>
<keyword evidence="4" id="KW-0132">Cell division</keyword>
<feature type="domain" description="EB1 C-terminal" evidence="12">
    <location>
        <begin position="193"/>
        <end position="274"/>
    </location>
</feature>
<evidence type="ECO:0000256" key="8">
    <source>
        <dbReference type="ARBA" id="ARBA00023306"/>
    </source>
</evidence>
<feature type="region of interest" description="Disordered" evidence="10">
    <location>
        <begin position="137"/>
        <end position="197"/>
    </location>
</feature>
<gene>
    <name evidence="13" type="ORF">GSOID_T00017806001</name>
</gene>
<dbReference type="PANTHER" id="PTHR10623">
    <property type="entry name" value="MICROTUBULE-ASSOCIATED PROTEIN RP/EB FAMILY MEMBER"/>
    <property type="match status" value="1"/>
</dbReference>
<feature type="compositionally biased region" description="Low complexity" evidence="10">
    <location>
        <begin position="137"/>
        <end position="187"/>
    </location>
</feature>
<dbReference type="SUPFAM" id="SSF47576">
    <property type="entry name" value="Calponin-homology domain, CH-domain"/>
    <property type="match status" value="1"/>
</dbReference>
<dbReference type="InterPro" id="IPR004953">
    <property type="entry name" value="EB1_C"/>
</dbReference>
<evidence type="ECO:0000256" key="10">
    <source>
        <dbReference type="SAM" id="MobiDB-lite"/>
    </source>
</evidence>
<evidence type="ECO:0000259" key="11">
    <source>
        <dbReference type="PROSITE" id="PS50021"/>
    </source>
</evidence>
<dbReference type="InterPro" id="IPR036872">
    <property type="entry name" value="CH_dom_sf"/>
</dbReference>
<evidence type="ECO:0008006" key="15">
    <source>
        <dbReference type="Google" id="ProtNLM"/>
    </source>
</evidence>
<dbReference type="PROSITE" id="PS50021">
    <property type="entry name" value="CH"/>
    <property type="match status" value="1"/>
</dbReference>
<dbReference type="Gene3D" id="1.10.418.10">
    <property type="entry name" value="Calponin-like domain"/>
    <property type="match status" value="1"/>
</dbReference>
<dbReference type="InParanoid" id="E4X3G5"/>
<dbReference type="GO" id="GO:0005874">
    <property type="term" value="C:microtubule"/>
    <property type="evidence" value="ECO:0007669"/>
    <property type="project" value="UniProtKB-KW"/>
</dbReference>
<evidence type="ECO:0000313" key="13">
    <source>
        <dbReference type="EMBL" id="CBY18169.1"/>
    </source>
</evidence>
<dbReference type="FunCoup" id="E4X3G5">
    <property type="interactions" value="204"/>
</dbReference>
<dbReference type="SUPFAM" id="SSF140612">
    <property type="entry name" value="EB1 dimerisation domain-like"/>
    <property type="match status" value="1"/>
</dbReference>
<dbReference type="FunFam" id="1.20.5.1430:FF:000005">
    <property type="entry name" value="Eb1, isoform E"/>
    <property type="match status" value="1"/>
</dbReference>
<evidence type="ECO:0000256" key="5">
    <source>
        <dbReference type="ARBA" id="ARBA00022701"/>
    </source>
</evidence>
<dbReference type="EMBL" id="FN653023">
    <property type="protein sequence ID" value="CBY18169.1"/>
    <property type="molecule type" value="Genomic_DNA"/>
</dbReference>
<evidence type="ECO:0000256" key="2">
    <source>
        <dbReference type="ARBA" id="ARBA00010729"/>
    </source>
</evidence>
<dbReference type="Pfam" id="PF03271">
    <property type="entry name" value="EB1"/>
    <property type="match status" value="1"/>
</dbReference>
<evidence type="ECO:0000256" key="7">
    <source>
        <dbReference type="ARBA" id="ARBA00023212"/>
    </source>
</evidence>
<feature type="domain" description="Calponin-homology (CH)" evidence="11">
    <location>
        <begin position="14"/>
        <end position="116"/>
    </location>
</feature>
<dbReference type="InterPro" id="IPR027328">
    <property type="entry name" value="MAPRE"/>
</dbReference>
<dbReference type="Pfam" id="PF00307">
    <property type="entry name" value="CH"/>
    <property type="match status" value="1"/>
</dbReference>
<keyword evidence="7" id="KW-0206">Cytoskeleton</keyword>
<comment type="similarity">
    <text evidence="2">Belongs to the MAPRE family.</text>
</comment>
<organism evidence="13">
    <name type="scientific">Oikopleura dioica</name>
    <name type="common">Tunicate</name>
    <dbReference type="NCBI Taxonomy" id="34765"/>
    <lineage>
        <taxon>Eukaryota</taxon>
        <taxon>Metazoa</taxon>
        <taxon>Chordata</taxon>
        <taxon>Tunicata</taxon>
        <taxon>Appendicularia</taxon>
        <taxon>Copelata</taxon>
        <taxon>Oikopleuridae</taxon>
        <taxon>Oikopleura</taxon>
    </lineage>
</organism>
<dbReference type="PROSITE" id="PS51230">
    <property type="entry name" value="EB1_C"/>
    <property type="match status" value="1"/>
</dbReference>
<evidence type="ECO:0000256" key="6">
    <source>
        <dbReference type="ARBA" id="ARBA00022776"/>
    </source>
</evidence>
<dbReference type="AlphaFoldDB" id="E4X3G5"/>
<reference evidence="13" key="1">
    <citation type="journal article" date="2010" name="Science">
        <title>Plasticity of animal genome architecture unmasked by rapid evolution of a pelagic tunicate.</title>
        <authorList>
            <person name="Denoeud F."/>
            <person name="Henriet S."/>
            <person name="Mungpakdee S."/>
            <person name="Aury J.M."/>
            <person name="Da Silva C."/>
            <person name="Brinkmann H."/>
            <person name="Mikhaleva J."/>
            <person name="Olsen L.C."/>
            <person name="Jubin C."/>
            <person name="Canestro C."/>
            <person name="Bouquet J.M."/>
            <person name="Danks G."/>
            <person name="Poulain J."/>
            <person name="Campsteijn C."/>
            <person name="Adamski M."/>
            <person name="Cross I."/>
            <person name="Yadetie F."/>
            <person name="Muffato M."/>
            <person name="Louis A."/>
            <person name="Butcher S."/>
            <person name="Tsagkogeorga G."/>
            <person name="Konrad A."/>
            <person name="Singh S."/>
            <person name="Jensen M.F."/>
            <person name="Cong E.H."/>
            <person name="Eikeseth-Otteraa H."/>
            <person name="Noel B."/>
            <person name="Anthouard V."/>
            <person name="Porcel B.M."/>
            <person name="Kachouri-Lafond R."/>
            <person name="Nishino A."/>
            <person name="Ugolini M."/>
            <person name="Chourrout P."/>
            <person name="Nishida H."/>
            <person name="Aasland R."/>
            <person name="Huzurbazar S."/>
            <person name="Westhof E."/>
            <person name="Delsuc F."/>
            <person name="Lehrach H."/>
            <person name="Reinhardt R."/>
            <person name="Weissenbach J."/>
            <person name="Roy S.W."/>
            <person name="Artiguenave F."/>
            <person name="Postlethwait J.H."/>
            <person name="Manak J.R."/>
            <person name="Thompson E.M."/>
            <person name="Jaillon O."/>
            <person name="Du Pasquier L."/>
            <person name="Boudinot P."/>
            <person name="Liberles D.A."/>
            <person name="Volff J.N."/>
            <person name="Philippe H."/>
            <person name="Lenhard B."/>
            <person name="Roest Crollius H."/>
            <person name="Wincker P."/>
            <person name="Chourrout D."/>
        </authorList>
    </citation>
    <scope>NUCLEOTIDE SEQUENCE [LARGE SCALE GENOMIC DNA]</scope>
</reference>
<evidence type="ECO:0000313" key="14">
    <source>
        <dbReference type="Proteomes" id="UP000001307"/>
    </source>
</evidence>
<dbReference type="GO" id="GO:0051301">
    <property type="term" value="P:cell division"/>
    <property type="evidence" value="ECO:0007669"/>
    <property type="project" value="UniProtKB-KW"/>
</dbReference>
<dbReference type="FunFam" id="1.10.418.10:FF:000007">
    <property type="entry name" value="Microtubule-associated protein, RP/EB family, member 2"/>
    <property type="match status" value="1"/>
</dbReference>
<evidence type="ECO:0000256" key="1">
    <source>
        <dbReference type="ARBA" id="ARBA00004245"/>
    </source>
</evidence>
<sequence>MAVNVALTSATSDNLSRHDMISWINTSLSLQHKKIEELCNGAVYCQFMDMLFPGSIRLKMVKYNAKHEHEFVNNFKSLQNAFKKMGVDKVIPVERLVKGRFQDNFEFVQWFKKFFDANYQGEPYDPVNARANAGVAPAGKPAAAKPAMNATARPAMNSTARKAPARVGAPAARVPAAPRTPASSRPAAGGGGDSKRLQSQVDDLNTQLATMKDSLESLEKERDFYFEKLRDIELMCNNVCGDEATVEVDPESETYKVTKKILDVLYATADGFEVPEEEEQDEY</sequence>